<protein>
    <recommendedName>
        <fullName evidence="6">F-box domain-containing protein</fullName>
    </recommendedName>
</protein>
<dbReference type="InterPro" id="IPR051468">
    <property type="entry name" value="Fungal_SecMetab_SDRs"/>
</dbReference>
<organism evidence="4 5">
    <name type="scientific">Planoprotostelium fungivorum</name>
    <dbReference type="NCBI Taxonomy" id="1890364"/>
    <lineage>
        <taxon>Eukaryota</taxon>
        <taxon>Amoebozoa</taxon>
        <taxon>Evosea</taxon>
        <taxon>Variosea</taxon>
        <taxon>Cavosteliida</taxon>
        <taxon>Cavosteliaceae</taxon>
        <taxon>Planoprotostelium</taxon>
    </lineage>
</organism>
<dbReference type="PANTHER" id="PTHR43544">
    <property type="entry name" value="SHORT-CHAIN DEHYDROGENASE/REDUCTASE"/>
    <property type="match status" value="1"/>
</dbReference>
<proteinExistence type="predicted"/>
<feature type="region of interest" description="Disordered" evidence="3">
    <location>
        <begin position="717"/>
        <end position="748"/>
    </location>
</feature>
<dbReference type="InParanoid" id="A0A2P6MTX7"/>
<dbReference type="Gene3D" id="3.40.50.720">
    <property type="entry name" value="NAD(P)-binding Rossmann-like Domain"/>
    <property type="match status" value="1"/>
</dbReference>
<keyword evidence="2" id="KW-0560">Oxidoreductase</keyword>
<evidence type="ECO:0008006" key="6">
    <source>
        <dbReference type="Google" id="ProtNLM"/>
    </source>
</evidence>
<dbReference type="OrthoDB" id="25001at2759"/>
<dbReference type="InterPro" id="IPR002347">
    <property type="entry name" value="SDR_fam"/>
</dbReference>
<keyword evidence="1" id="KW-0521">NADP</keyword>
<dbReference type="PRINTS" id="PR00081">
    <property type="entry name" value="GDHRDH"/>
</dbReference>
<dbReference type="EMBL" id="MDYQ01000416">
    <property type="protein sequence ID" value="PRP75159.1"/>
    <property type="molecule type" value="Genomic_DNA"/>
</dbReference>
<dbReference type="Proteomes" id="UP000241769">
    <property type="component" value="Unassembled WGS sequence"/>
</dbReference>
<evidence type="ECO:0000313" key="4">
    <source>
        <dbReference type="EMBL" id="PRP75159.1"/>
    </source>
</evidence>
<evidence type="ECO:0000256" key="3">
    <source>
        <dbReference type="SAM" id="MobiDB-lite"/>
    </source>
</evidence>
<dbReference type="GO" id="GO:0005737">
    <property type="term" value="C:cytoplasm"/>
    <property type="evidence" value="ECO:0007669"/>
    <property type="project" value="TreeGrafter"/>
</dbReference>
<dbReference type="Pfam" id="PF00106">
    <property type="entry name" value="adh_short"/>
    <property type="match status" value="1"/>
</dbReference>
<evidence type="ECO:0000256" key="2">
    <source>
        <dbReference type="ARBA" id="ARBA00023002"/>
    </source>
</evidence>
<dbReference type="PANTHER" id="PTHR43544:SF7">
    <property type="entry name" value="NADB-LER2"/>
    <property type="match status" value="1"/>
</dbReference>
<dbReference type="AlphaFoldDB" id="A0A2P6MTX7"/>
<comment type="caution">
    <text evidence="4">The sequence shown here is derived from an EMBL/GenBank/DDBJ whole genome shotgun (WGS) entry which is preliminary data.</text>
</comment>
<evidence type="ECO:0000256" key="1">
    <source>
        <dbReference type="ARBA" id="ARBA00022857"/>
    </source>
</evidence>
<dbReference type="GO" id="GO:0016491">
    <property type="term" value="F:oxidoreductase activity"/>
    <property type="evidence" value="ECO:0007669"/>
    <property type="project" value="UniProtKB-KW"/>
</dbReference>
<dbReference type="CDD" id="cd05325">
    <property type="entry name" value="carb_red_sniffer_like_SDR_c"/>
    <property type="match status" value="1"/>
</dbReference>
<sequence length="904" mass="102421">MSQPTKSSKKVWLVTGSNRGIGLGFVTHLSHRDDTVVFAAARDPDSAVELQKLSEGNADFHLLKISSENESEVAAAVEQIEQIAGHLDFVIANAGLGNGVLPTVTLSREEFDNHMNVNAWGTIVLFQKVHRLLIKKPQSVFVSISSDLGSNVAHRAIITAPGTGLSAYGMSKAVVNWTMSRIAVEHKSEGIIALSIHPGAVHTDMLRGGIKSQPKETQDFILGMSRTVEQSTADVLSVIDKATQEQNGKYLNKETRLLTSTVEDHRWNLTLVPPTDADDRMPYFGHLSVILPTHHTETNSNYGYQAYSWLRGCEVQAEPITNPAVPDPRVFRGDEDFVCAMERALNEWKADPNRKGVLIYGLNASLDRDLQAVMRHRQWNHRTEETCQDITRTRAARILSERCGVGLFFGQYLIGSNDDNYSIDGAFASCALTDHHELISKRYGHLQMFFYVNKDVEDLIIRYGQTSDYFDKFMSHTCLDIAERGSKEGMRELKDIPDDILAHIVTQYVPVADMDLIKMTSRRCRDVISQAAWNQAQNYVQRVLERSKSNLLFSWATLAHQPDLVRTFDSYESIIDHMPSIEDTFPIRSAVELIETWGWQKIGGKMTSYMSHMPTTLDIRLDDMKYMVQTLFRIPDAREIHDRFLHHLKSLFPRYIGRYPLEFVFSHCVLAGDYEQEYVKEKKSRRDHIAEKNLEKEKRCLAWLQEMLSGWIERGEKRKMREEQSDGQPEKQQKKEEDQLSIPPEKRPMVAPVDQRNARFQDYSKEGSQLIQAVSRILAVDCVHGYVAGDGCGIDFNKNPSPKGHLGGILFLPLAGTPVAFRFTPLAPVYEPFDITLDGDNVLYVGPIACKRFSIQPARNTEFLLSSRLLQLYGWEMIGPRITLQILSIGRETTLRQETRSKTS</sequence>
<keyword evidence="5" id="KW-1185">Reference proteome</keyword>
<dbReference type="SUPFAM" id="SSF51735">
    <property type="entry name" value="NAD(P)-binding Rossmann-fold domains"/>
    <property type="match status" value="1"/>
</dbReference>
<accession>A0A2P6MTX7</accession>
<reference evidence="4 5" key="1">
    <citation type="journal article" date="2018" name="Genome Biol. Evol.">
        <title>Multiple Roots of Fruiting Body Formation in Amoebozoa.</title>
        <authorList>
            <person name="Hillmann F."/>
            <person name="Forbes G."/>
            <person name="Novohradska S."/>
            <person name="Ferling I."/>
            <person name="Riege K."/>
            <person name="Groth M."/>
            <person name="Westermann M."/>
            <person name="Marz M."/>
            <person name="Spaller T."/>
            <person name="Winckler T."/>
            <person name="Schaap P."/>
            <person name="Glockner G."/>
        </authorList>
    </citation>
    <scope>NUCLEOTIDE SEQUENCE [LARGE SCALE GENOMIC DNA]</scope>
    <source>
        <strain evidence="4 5">Jena</strain>
    </source>
</reference>
<dbReference type="InterPro" id="IPR036291">
    <property type="entry name" value="NAD(P)-bd_dom_sf"/>
</dbReference>
<name>A0A2P6MTX7_9EUKA</name>
<gene>
    <name evidence="4" type="ORF">PROFUN_15965</name>
</gene>
<feature type="non-terminal residue" evidence="4">
    <location>
        <position position="1"/>
    </location>
</feature>
<evidence type="ECO:0000313" key="5">
    <source>
        <dbReference type="Proteomes" id="UP000241769"/>
    </source>
</evidence>